<dbReference type="InterPro" id="IPR032739">
    <property type="entry name" value="MRNIP"/>
</dbReference>
<sequence length="386" mass="42038">MVGKIWRAVSRMAMGNDTDEAEGCASLQSLHNMPLAILFVFVVAAEGSAQGCGRALPPSYHPARCVKKSLKWTCKACGEKQSFVRAYGEGSGADCRRHVQKLNLLQGQASELSLRSVEEAVNASEEENAGPQQAKDGSQQALSEPLESRWLKYLDQDCEGQELDRGRPALKTQLSASAKWPNLPCSPARPRKRKWDQSTGQPAHSPRVQGVDSGEDNFQHQDSTGLSGTEQQGISPALSTTNHIRELGFPRWKLPSPVTQVNAPSSKWARFLLSPENSPQVDGKPTSPLQEGTRRSGLAQIEQGTLETKTPGEGHFIRDPATIRPPLTIHTTTPQPDKPDRKTPEQPWATGTPQADGGLLAQGTQKAPSMQLHNLFTTGEDFEDDL</sequence>
<feature type="domain" description="MRN complex-interacting protein N-terminal" evidence="2">
    <location>
        <begin position="64"/>
        <end position="153"/>
    </location>
</feature>
<feature type="compositionally biased region" description="Polar residues" evidence="1">
    <location>
        <begin position="362"/>
        <end position="377"/>
    </location>
</feature>
<name>A0ABK0LTW5_RAT</name>
<dbReference type="PANTHER" id="PTHR15863">
    <property type="entry name" value="MRN COMPLEX-INTERACTING PROTEIN"/>
    <property type="match status" value="1"/>
</dbReference>
<feature type="region of interest" description="Disordered" evidence="1">
    <location>
        <begin position="274"/>
        <end position="386"/>
    </location>
</feature>
<dbReference type="Proteomes" id="UP000002494">
    <property type="component" value="Chromosome 10"/>
</dbReference>
<keyword evidence="4" id="KW-1185">Reference proteome</keyword>
<feature type="region of interest" description="Disordered" evidence="1">
    <location>
        <begin position="172"/>
        <end position="234"/>
    </location>
</feature>
<feature type="region of interest" description="Disordered" evidence="1">
    <location>
        <begin position="116"/>
        <end position="142"/>
    </location>
</feature>
<dbReference type="Ensembl" id="ENSRNOT00000129989.1">
    <property type="protein sequence ID" value="ENSRNOP00000109529.1"/>
    <property type="gene ID" value="ENSRNOG00000088971.1"/>
</dbReference>
<gene>
    <name evidence="3" type="primary">Mrnip</name>
</gene>
<organism evidence="3 4">
    <name type="scientific">Rattus norvegicus</name>
    <name type="common">Rat</name>
    <dbReference type="NCBI Taxonomy" id="10116"/>
    <lineage>
        <taxon>Eukaryota</taxon>
        <taxon>Metazoa</taxon>
        <taxon>Chordata</taxon>
        <taxon>Craniata</taxon>
        <taxon>Vertebrata</taxon>
        <taxon>Euteleostomi</taxon>
        <taxon>Mammalia</taxon>
        <taxon>Eutheria</taxon>
        <taxon>Euarchontoglires</taxon>
        <taxon>Glires</taxon>
        <taxon>Rodentia</taxon>
        <taxon>Myomorpha</taxon>
        <taxon>Muroidea</taxon>
        <taxon>Muridae</taxon>
        <taxon>Murinae</taxon>
        <taxon>Rattus</taxon>
    </lineage>
</organism>
<evidence type="ECO:0000256" key="1">
    <source>
        <dbReference type="SAM" id="MobiDB-lite"/>
    </source>
</evidence>
<feature type="compositionally biased region" description="Polar residues" evidence="1">
    <location>
        <begin position="220"/>
        <end position="234"/>
    </location>
</feature>
<proteinExistence type="predicted"/>
<protein>
    <submittedName>
        <fullName evidence="3">MRN complex interacting protein</fullName>
    </submittedName>
</protein>
<evidence type="ECO:0000313" key="4">
    <source>
        <dbReference type="Proteomes" id="UP000002494"/>
    </source>
</evidence>
<reference evidence="3" key="1">
    <citation type="submission" date="2024-01" db="EMBL/GenBank/DDBJ databases">
        <title>GRCr8: a new rat reference genome assembly contstructed from accurate long reads and long range scaffolding.</title>
        <authorList>
            <person name="Doris P.A."/>
            <person name="Kalbfleisch T."/>
            <person name="Li K."/>
            <person name="Howe K."/>
            <person name="Wood J."/>
        </authorList>
    </citation>
    <scope>NUCLEOTIDE SEQUENCE [LARGE SCALE GENOMIC DNA]</scope>
    <source>
        <strain evidence="3">Brown Norway</strain>
    </source>
</reference>
<dbReference type="GeneTree" id="ENSGT00390000006124"/>
<evidence type="ECO:0000259" key="2">
    <source>
        <dbReference type="Pfam" id="PF15749"/>
    </source>
</evidence>
<accession>A0ABK0LTW5</accession>
<dbReference type="InterPro" id="IPR049472">
    <property type="entry name" value="MRNIP_N"/>
</dbReference>
<evidence type="ECO:0000313" key="3">
    <source>
        <dbReference type="Ensembl" id="ENSRNOP00000109529.1"/>
    </source>
</evidence>
<dbReference type="PANTHER" id="PTHR15863:SF2">
    <property type="entry name" value="MRN COMPLEX-INTERACTING PROTEIN"/>
    <property type="match status" value="1"/>
</dbReference>
<reference evidence="3" key="3">
    <citation type="submission" date="2025-09" db="UniProtKB">
        <authorList>
            <consortium name="Ensembl"/>
        </authorList>
    </citation>
    <scope>IDENTIFICATION</scope>
    <source>
        <strain evidence="3">Brown Norway</strain>
    </source>
</reference>
<dbReference type="Pfam" id="PF15749">
    <property type="entry name" value="MRNIP"/>
    <property type="match status" value="1"/>
</dbReference>
<reference evidence="3" key="2">
    <citation type="submission" date="2025-08" db="UniProtKB">
        <authorList>
            <consortium name="Ensembl"/>
        </authorList>
    </citation>
    <scope>IDENTIFICATION</scope>
    <source>
        <strain evidence="3">Brown Norway</strain>
    </source>
</reference>